<protein>
    <submittedName>
        <fullName evidence="2">Phenylalanine ammonia-lyase 2</fullName>
    </submittedName>
</protein>
<dbReference type="EMBL" id="BJWL01000106">
    <property type="protein sequence ID" value="GFS30070.1"/>
    <property type="molecule type" value="Genomic_DNA"/>
</dbReference>
<feature type="compositionally biased region" description="Gly residues" evidence="1">
    <location>
        <begin position="26"/>
        <end position="35"/>
    </location>
</feature>
<reference evidence="3" key="1">
    <citation type="submission" date="2019-07" db="EMBL/GenBank/DDBJ databases">
        <title>De Novo Assembly of kiwifruit Actinidia rufa.</title>
        <authorList>
            <person name="Sugita-Konishi S."/>
            <person name="Sato K."/>
            <person name="Mori E."/>
            <person name="Abe Y."/>
            <person name="Kisaki G."/>
            <person name="Hamano K."/>
            <person name="Suezawa K."/>
            <person name="Otani M."/>
            <person name="Fukuda T."/>
            <person name="Manabe T."/>
            <person name="Gomi K."/>
            <person name="Tabuchi M."/>
            <person name="Akimitsu K."/>
            <person name="Kataoka I."/>
        </authorList>
    </citation>
    <scope>NUCLEOTIDE SEQUENCE [LARGE SCALE GENOMIC DNA]</scope>
    <source>
        <strain evidence="3">cv. Fuchu</strain>
    </source>
</reference>
<dbReference type="AlphaFoldDB" id="A0A7J0D9P3"/>
<name>A0A7J0D9P3_9ERIC</name>
<evidence type="ECO:0000256" key="1">
    <source>
        <dbReference type="SAM" id="MobiDB-lite"/>
    </source>
</evidence>
<keyword evidence="3" id="KW-1185">Reference proteome</keyword>
<dbReference type="GO" id="GO:0016829">
    <property type="term" value="F:lyase activity"/>
    <property type="evidence" value="ECO:0007669"/>
    <property type="project" value="UniProtKB-KW"/>
</dbReference>
<accession>A0A7J0D9P3</accession>
<evidence type="ECO:0000313" key="3">
    <source>
        <dbReference type="Proteomes" id="UP000585474"/>
    </source>
</evidence>
<gene>
    <name evidence="2" type="ORF">Acr_00g0009970</name>
</gene>
<sequence>MKSSEWWRDSNHKSGGCCCHGRQQHVGGGGAVGRGQGRRQGQQRLVDGEHEQGDWGNHWLWCSTLTWEDQRRWSTAE</sequence>
<keyword evidence="2" id="KW-0456">Lyase</keyword>
<feature type="region of interest" description="Disordered" evidence="1">
    <location>
        <begin position="26"/>
        <end position="50"/>
    </location>
</feature>
<comment type="caution">
    <text evidence="2">The sequence shown here is derived from an EMBL/GenBank/DDBJ whole genome shotgun (WGS) entry which is preliminary data.</text>
</comment>
<feature type="region of interest" description="Disordered" evidence="1">
    <location>
        <begin position="1"/>
        <end position="20"/>
    </location>
</feature>
<proteinExistence type="predicted"/>
<organism evidence="2 3">
    <name type="scientific">Actinidia rufa</name>
    <dbReference type="NCBI Taxonomy" id="165716"/>
    <lineage>
        <taxon>Eukaryota</taxon>
        <taxon>Viridiplantae</taxon>
        <taxon>Streptophyta</taxon>
        <taxon>Embryophyta</taxon>
        <taxon>Tracheophyta</taxon>
        <taxon>Spermatophyta</taxon>
        <taxon>Magnoliopsida</taxon>
        <taxon>eudicotyledons</taxon>
        <taxon>Gunneridae</taxon>
        <taxon>Pentapetalae</taxon>
        <taxon>asterids</taxon>
        <taxon>Ericales</taxon>
        <taxon>Actinidiaceae</taxon>
        <taxon>Actinidia</taxon>
    </lineage>
</organism>
<feature type="compositionally biased region" description="Basic and acidic residues" evidence="1">
    <location>
        <begin position="1"/>
        <end position="12"/>
    </location>
</feature>
<dbReference type="Proteomes" id="UP000585474">
    <property type="component" value="Unassembled WGS sequence"/>
</dbReference>
<evidence type="ECO:0000313" key="2">
    <source>
        <dbReference type="EMBL" id="GFS30070.1"/>
    </source>
</evidence>